<dbReference type="InterPro" id="IPR001283">
    <property type="entry name" value="CRISP-related"/>
</dbReference>
<dbReference type="InterPro" id="IPR035940">
    <property type="entry name" value="CAP_sf"/>
</dbReference>
<gene>
    <name evidence="2" type="ORF">KIN20_017171</name>
</gene>
<dbReference type="CDD" id="cd05380">
    <property type="entry name" value="CAP_euk"/>
    <property type="match status" value="2"/>
</dbReference>
<comment type="caution">
    <text evidence="2">The sequence shown here is derived from an EMBL/GenBank/DDBJ whole genome shotgun (WGS) entry which is preliminary data.</text>
</comment>
<reference evidence="2" key="1">
    <citation type="submission" date="2021-06" db="EMBL/GenBank/DDBJ databases">
        <title>Parelaphostrongylus tenuis whole genome reference sequence.</title>
        <authorList>
            <person name="Garwood T.J."/>
            <person name="Larsen P.A."/>
            <person name="Fountain-Jones N.M."/>
            <person name="Garbe J.R."/>
            <person name="Macchietto M.G."/>
            <person name="Kania S.A."/>
            <person name="Gerhold R.W."/>
            <person name="Richards J.E."/>
            <person name="Wolf T.M."/>
        </authorList>
    </citation>
    <scope>NUCLEOTIDE SEQUENCE</scope>
    <source>
        <strain evidence="2">MNPRO001-30</strain>
        <tissue evidence="2">Meninges</tissue>
    </source>
</reference>
<protein>
    <recommendedName>
        <fullName evidence="1">SCP domain-containing protein</fullName>
    </recommendedName>
</protein>
<sequence>MTATDEIRQKFLSLINNVRSRVALGEFKAKNVLSSASDMQALLIRAATNAVGCATDTCGNYTAVACSFSQRDLYQGIPVYTSGDPCQYDEQCVAFSPAYCESGLCVNALRSTPTTPTPPPPAFGCQRMTATDQTRQKFLSLINKVRSRVALGQFKAKNVLSSASDMQALKWDCNLEAVAVRAVRYCGRIPMLSGSTAMSYRLFGPDAYTSIRNRSIESAVMQWSDIRIHDWPNNNVFNGNLGLRYFANLIRAATNAVGCATTTCGNYTAVACSFSQRDLYQGMPVYTSGDPCQYDEQCVAFSSPHCDSGLCGSVSTPTPPTPAPVIPAFGCQGMTATDEIRQKFLSLINEVRSRVALGEFKAKNVLSSASDMQAMKWDCNLEAVAVRAVRYCGRIPMLSGSTAMSYRLFGPDAYTSIRNRSIESAVMQWSDIRIHDWPNNNVFNGNLGLRYFANLIRAATNAVGCATTTCGNYTAVACSFSQRDLYQGIPVYTSGDPCQYDEQCVAFSPAYCESGLCVNASRSTTVAATTTAEFVGPDSV</sequence>
<dbReference type="SUPFAM" id="SSF55797">
    <property type="entry name" value="PR-1-like"/>
    <property type="match status" value="3"/>
</dbReference>
<evidence type="ECO:0000259" key="1">
    <source>
        <dbReference type="SMART" id="SM00198"/>
    </source>
</evidence>
<keyword evidence="3" id="KW-1185">Reference proteome</keyword>
<evidence type="ECO:0000313" key="2">
    <source>
        <dbReference type="EMBL" id="KAJ1358683.1"/>
    </source>
</evidence>
<dbReference type="Pfam" id="PF00188">
    <property type="entry name" value="CAP"/>
    <property type="match status" value="2"/>
</dbReference>
<dbReference type="SMART" id="SM00198">
    <property type="entry name" value="SCP"/>
    <property type="match status" value="2"/>
</dbReference>
<evidence type="ECO:0000313" key="3">
    <source>
        <dbReference type="Proteomes" id="UP001196413"/>
    </source>
</evidence>
<dbReference type="EMBL" id="JAHQIW010003422">
    <property type="protein sequence ID" value="KAJ1358683.1"/>
    <property type="molecule type" value="Genomic_DNA"/>
</dbReference>
<organism evidence="2 3">
    <name type="scientific">Parelaphostrongylus tenuis</name>
    <name type="common">Meningeal worm</name>
    <dbReference type="NCBI Taxonomy" id="148309"/>
    <lineage>
        <taxon>Eukaryota</taxon>
        <taxon>Metazoa</taxon>
        <taxon>Ecdysozoa</taxon>
        <taxon>Nematoda</taxon>
        <taxon>Chromadorea</taxon>
        <taxon>Rhabditida</taxon>
        <taxon>Rhabditina</taxon>
        <taxon>Rhabditomorpha</taxon>
        <taxon>Strongyloidea</taxon>
        <taxon>Metastrongylidae</taxon>
        <taxon>Parelaphostrongylus</taxon>
    </lineage>
</organism>
<dbReference type="PANTHER" id="PTHR10334">
    <property type="entry name" value="CYSTEINE-RICH SECRETORY PROTEIN-RELATED"/>
    <property type="match status" value="1"/>
</dbReference>
<dbReference type="InterPro" id="IPR014044">
    <property type="entry name" value="CAP_dom"/>
</dbReference>
<dbReference type="Gene3D" id="3.40.33.10">
    <property type="entry name" value="CAP"/>
    <property type="match status" value="3"/>
</dbReference>
<accession>A0AAD5MMV1</accession>
<dbReference type="Proteomes" id="UP001196413">
    <property type="component" value="Unassembled WGS sequence"/>
</dbReference>
<feature type="domain" description="SCP" evidence="1">
    <location>
        <begin position="339"/>
        <end position="488"/>
    </location>
</feature>
<proteinExistence type="predicted"/>
<name>A0AAD5MMV1_PARTN</name>
<feature type="domain" description="SCP" evidence="1">
    <location>
        <begin position="133"/>
        <end position="282"/>
    </location>
</feature>
<dbReference type="AlphaFoldDB" id="A0AAD5MMV1"/>